<evidence type="ECO:0000256" key="4">
    <source>
        <dbReference type="ARBA" id="ARBA00023157"/>
    </source>
</evidence>
<evidence type="ECO:0000256" key="3">
    <source>
        <dbReference type="ARBA" id="ARBA00022737"/>
    </source>
</evidence>
<dbReference type="OrthoDB" id="6020543at2759"/>
<keyword evidence="1" id="KW-0147">Chitin-binding</keyword>
<protein>
    <recommendedName>
        <fullName evidence="8">Chitin-binding type-2 domain-containing protein</fullName>
    </recommendedName>
</protein>
<evidence type="ECO:0000256" key="1">
    <source>
        <dbReference type="ARBA" id="ARBA00022669"/>
    </source>
</evidence>
<feature type="signal peptide" evidence="7">
    <location>
        <begin position="1"/>
        <end position="19"/>
    </location>
</feature>
<feature type="compositionally biased region" description="Low complexity" evidence="6">
    <location>
        <begin position="185"/>
        <end position="207"/>
    </location>
</feature>
<dbReference type="SMART" id="SM00494">
    <property type="entry name" value="ChtBD2"/>
    <property type="match status" value="2"/>
</dbReference>
<gene>
    <name evidence="9" type="ORF">CLODIP_2_CD08824</name>
</gene>
<dbReference type="Proteomes" id="UP000494165">
    <property type="component" value="Unassembled WGS sequence"/>
</dbReference>
<dbReference type="SUPFAM" id="SSF57625">
    <property type="entry name" value="Invertebrate chitin-binding proteins"/>
    <property type="match status" value="2"/>
</dbReference>
<evidence type="ECO:0000313" key="9">
    <source>
        <dbReference type="EMBL" id="CAB3360586.1"/>
    </source>
</evidence>
<keyword evidence="3" id="KW-0677">Repeat</keyword>
<dbReference type="GO" id="GO:0005576">
    <property type="term" value="C:extracellular region"/>
    <property type="evidence" value="ECO:0007669"/>
    <property type="project" value="InterPro"/>
</dbReference>
<feature type="chain" id="PRO_5035934001" description="Chitin-binding type-2 domain-containing protein" evidence="7">
    <location>
        <begin position="20"/>
        <end position="232"/>
    </location>
</feature>
<dbReference type="Gene3D" id="2.170.140.10">
    <property type="entry name" value="Chitin binding domain"/>
    <property type="match status" value="2"/>
</dbReference>
<evidence type="ECO:0000256" key="7">
    <source>
        <dbReference type="SAM" id="SignalP"/>
    </source>
</evidence>
<sequence>MNFAILLSIILASTNFARSQQSSGCETVQCPTRNNDVKPHPSRCDSFCRCDLGTPVPAKCPRGLHFNQHLKVCDLAERVRCSMEVSVSNKCQGVLCPAQNVGFAVHKPNPGDCGSYCKCNWGTPIWFKCPSGLHFNPELEVCDWPRNAGCTAENVASSTSRAPEMTTIAPTMPTLTSTELVTETHSTTQTPSTFETTTWPTSSAPTTDDATPEYFEIFTEVSDMECETDIYC</sequence>
<accession>A0A8S1BVS5</accession>
<name>A0A8S1BVS5_9INSE</name>
<evidence type="ECO:0000256" key="5">
    <source>
        <dbReference type="ARBA" id="ARBA00023180"/>
    </source>
</evidence>
<comment type="caution">
    <text evidence="9">The sequence shown here is derived from an EMBL/GenBank/DDBJ whole genome shotgun (WGS) entry which is preliminary data.</text>
</comment>
<keyword evidence="5" id="KW-0325">Glycoprotein</keyword>
<dbReference type="InterPro" id="IPR051940">
    <property type="entry name" value="Chitin_bind-dev_reg"/>
</dbReference>
<keyword evidence="2 7" id="KW-0732">Signal</keyword>
<evidence type="ECO:0000256" key="2">
    <source>
        <dbReference type="ARBA" id="ARBA00022729"/>
    </source>
</evidence>
<dbReference type="Pfam" id="PF01607">
    <property type="entry name" value="CBM_14"/>
    <property type="match status" value="2"/>
</dbReference>
<dbReference type="PANTHER" id="PTHR23301:SF0">
    <property type="entry name" value="CHITIN-BINDING TYPE-2 DOMAIN-CONTAINING PROTEIN-RELATED"/>
    <property type="match status" value="1"/>
</dbReference>
<dbReference type="PANTHER" id="PTHR23301">
    <property type="entry name" value="CHITIN BINDING PERITROPHIN-A"/>
    <property type="match status" value="1"/>
</dbReference>
<dbReference type="AlphaFoldDB" id="A0A8S1BVS5"/>
<dbReference type="InterPro" id="IPR002557">
    <property type="entry name" value="Chitin-bd_dom"/>
</dbReference>
<reference evidence="9 10" key="1">
    <citation type="submission" date="2020-04" db="EMBL/GenBank/DDBJ databases">
        <authorList>
            <person name="Alioto T."/>
            <person name="Alioto T."/>
            <person name="Gomez Garrido J."/>
        </authorList>
    </citation>
    <scope>NUCLEOTIDE SEQUENCE [LARGE SCALE GENOMIC DNA]</scope>
</reference>
<evidence type="ECO:0000256" key="6">
    <source>
        <dbReference type="SAM" id="MobiDB-lite"/>
    </source>
</evidence>
<dbReference type="InterPro" id="IPR036508">
    <property type="entry name" value="Chitin-bd_dom_sf"/>
</dbReference>
<feature type="region of interest" description="Disordered" evidence="6">
    <location>
        <begin position="185"/>
        <end position="209"/>
    </location>
</feature>
<evidence type="ECO:0000259" key="8">
    <source>
        <dbReference type="PROSITE" id="PS50940"/>
    </source>
</evidence>
<dbReference type="EMBL" id="CADEPI010000003">
    <property type="protein sequence ID" value="CAB3360586.1"/>
    <property type="molecule type" value="Genomic_DNA"/>
</dbReference>
<proteinExistence type="predicted"/>
<dbReference type="PROSITE" id="PS50940">
    <property type="entry name" value="CHIT_BIND_II"/>
    <property type="match status" value="2"/>
</dbReference>
<keyword evidence="4" id="KW-1015">Disulfide bond</keyword>
<keyword evidence="10" id="KW-1185">Reference proteome</keyword>
<feature type="domain" description="Chitin-binding type-2" evidence="8">
    <location>
        <begin position="93"/>
        <end position="152"/>
    </location>
</feature>
<feature type="domain" description="Chitin-binding type-2" evidence="8">
    <location>
        <begin position="27"/>
        <end position="83"/>
    </location>
</feature>
<evidence type="ECO:0000313" key="10">
    <source>
        <dbReference type="Proteomes" id="UP000494165"/>
    </source>
</evidence>
<organism evidence="9 10">
    <name type="scientific">Cloeon dipterum</name>
    <dbReference type="NCBI Taxonomy" id="197152"/>
    <lineage>
        <taxon>Eukaryota</taxon>
        <taxon>Metazoa</taxon>
        <taxon>Ecdysozoa</taxon>
        <taxon>Arthropoda</taxon>
        <taxon>Hexapoda</taxon>
        <taxon>Insecta</taxon>
        <taxon>Pterygota</taxon>
        <taxon>Palaeoptera</taxon>
        <taxon>Ephemeroptera</taxon>
        <taxon>Pisciforma</taxon>
        <taxon>Baetidae</taxon>
        <taxon>Cloeon</taxon>
    </lineage>
</organism>
<dbReference type="GO" id="GO:0008061">
    <property type="term" value="F:chitin binding"/>
    <property type="evidence" value="ECO:0007669"/>
    <property type="project" value="UniProtKB-KW"/>
</dbReference>